<dbReference type="RefSeq" id="XP_036637112.1">
    <property type="nucleotide sequence ID" value="XM_036771267.1"/>
</dbReference>
<feature type="transmembrane region" description="Helical" evidence="1">
    <location>
        <begin position="20"/>
        <end position="42"/>
    </location>
</feature>
<dbReference type="VEuPathDB" id="FungiDB:PC9H_001617"/>
<comment type="caution">
    <text evidence="2">The sequence shown here is derived from an EMBL/GenBank/DDBJ whole genome shotgun (WGS) entry which is preliminary data.</text>
</comment>
<evidence type="ECO:0008006" key="4">
    <source>
        <dbReference type="Google" id="ProtNLM"/>
    </source>
</evidence>
<dbReference type="Proteomes" id="UP000623687">
    <property type="component" value="Unassembled WGS sequence"/>
</dbReference>
<dbReference type="AlphaFoldDB" id="A0A8H7A3G2"/>
<dbReference type="EMBL" id="JACETU010000001">
    <property type="protein sequence ID" value="KAF7441268.1"/>
    <property type="molecule type" value="Genomic_DNA"/>
</dbReference>
<sequence>MDSALASPDGSGKKRNSGLHWTIVATAGAGLLAIGVPLVYLLRQRASRTLLREAPPRRTASQSTTPLISGNTSRIAAAEAAAMPSRPIVQETGQNVPVDDFNGALHSAKAFGLATLLVAASATATVYGVKTWMGIESTEEFAHRMRAILLAKMPSLSERIHRLADPEDDDGSQVLDAPTVSTWNWPDAEQRLKAVFEKDGFAAWIKAAGRELEVEGRLERSKRFGTDLKDNSSISNTSS</sequence>
<accession>A0A8H7A3G2</accession>
<protein>
    <recommendedName>
        <fullName evidence="4">Altered inheritance of mitochondria protein 11</fullName>
    </recommendedName>
</protein>
<keyword evidence="1" id="KW-0812">Transmembrane</keyword>
<keyword evidence="1" id="KW-1133">Transmembrane helix</keyword>
<keyword evidence="1" id="KW-0472">Membrane</keyword>
<keyword evidence="3" id="KW-1185">Reference proteome</keyword>
<gene>
    <name evidence="2" type="ORF">PC9H_001617</name>
</gene>
<evidence type="ECO:0000313" key="2">
    <source>
        <dbReference type="EMBL" id="KAF7441268.1"/>
    </source>
</evidence>
<dbReference type="OrthoDB" id="5346979at2759"/>
<reference evidence="2" key="1">
    <citation type="submission" date="2019-07" db="EMBL/GenBank/DDBJ databases">
        <authorList>
            <person name="Palmer J.M."/>
        </authorList>
    </citation>
    <scope>NUCLEOTIDE SEQUENCE</scope>
    <source>
        <strain evidence="2">PC9</strain>
    </source>
</reference>
<evidence type="ECO:0000256" key="1">
    <source>
        <dbReference type="SAM" id="Phobius"/>
    </source>
</evidence>
<organism evidence="2 3">
    <name type="scientific">Pleurotus ostreatus</name>
    <name type="common">Oyster mushroom</name>
    <name type="synonym">White-rot fungus</name>
    <dbReference type="NCBI Taxonomy" id="5322"/>
    <lineage>
        <taxon>Eukaryota</taxon>
        <taxon>Fungi</taxon>
        <taxon>Dikarya</taxon>
        <taxon>Basidiomycota</taxon>
        <taxon>Agaricomycotina</taxon>
        <taxon>Agaricomycetes</taxon>
        <taxon>Agaricomycetidae</taxon>
        <taxon>Agaricales</taxon>
        <taxon>Pleurotineae</taxon>
        <taxon>Pleurotaceae</taxon>
        <taxon>Pleurotus</taxon>
    </lineage>
</organism>
<evidence type="ECO:0000313" key="3">
    <source>
        <dbReference type="Proteomes" id="UP000623687"/>
    </source>
</evidence>
<dbReference type="GeneID" id="59371458"/>
<proteinExistence type="predicted"/>
<name>A0A8H7A3G2_PLEOS</name>